<feature type="compositionally biased region" description="Acidic residues" evidence="3">
    <location>
        <begin position="89"/>
        <end position="101"/>
    </location>
</feature>
<feature type="compositionally biased region" description="Basic and acidic residues" evidence="3">
    <location>
        <begin position="466"/>
        <end position="485"/>
    </location>
</feature>
<feature type="compositionally biased region" description="Acidic residues" evidence="3">
    <location>
        <begin position="228"/>
        <end position="245"/>
    </location>
</feature>
<dbReference type="OrthoDB" id="5986896at2759"/>
<dbReference type="GO" id="GO:0000027">
    <property type="term" value="P:ribosomal large subunit assembly"/>
    <property type="evidence" value="ECO:0007669"/>
    <property type="project" value="TreeGrafter"/>
</dbReference>
<dbReference type="FunFam" id="3.40.50.410:FF:000028">
    <property type="entry name" value="Midasin"/>
    <property type="match status" value="1"/>
</dbReference>
<feature type="compositionally biased region" description="Basic and acidic residues" evidence="3">
    <location>
        <begin position="18"/>
        <end position="36"/>
    </location>
</feature>
<keyword evidence="5" id="KW-1185">Reference proteome</keyword>
<feature type="compositionally biased region" description="Acidic residues" evidence="3">
    <location>
        <begin position="316"/>
        <end position="328"/>
    </location>
</feature>
<feature type="compositionally biased region" description="Basic and acidic residues" evidence="3">
    <location>
        <begin position="43"/>
        <end position="53"/>
    </location>
</feature>
<dbReference type="GO" id="GO:0000055">
    <property type="term" value="P:ribosomal large subunit export from nucleus"/>
    <property type="evidence" value="ECO:0007669"/>
    <property type="project" value="TreeGrafter"/>
</dbReference>
<dbReference type="Proteomes" id="UP001152795">
    <property type="component" value="Unassembled WGS sequence"/>
</dbReference>
<evidence type="ECO:0000313" key="5">
    <source>
        <dbReference type="Proteomes" id="UP001152795"/>
    </source>
</evidence>
<dbReference type="PANTHER" id="PTHR48103">
    <property type="entry name" value="MIDASIN-RELATED"/>
    <property type="match status" value="1"/>
</dbReference>
<accession>A0A7D9JEK8</accession>
<evidence type="ECO:0000256" key="3">
    <source>
        <dbReference type="SAM" id="MobiDB-lite"/>
    </source>
</evidence>
<evidence type="ECO:0000313" key="4">
    <source>
        <dbReference type="EMBL" id="CAB4027910.1"/>
    </source>
</evidence>
<comment type="caution">
    <text evidence="4">The sequence shown here is derived from an EMBL/GenBank/DDBJ whole genome shotgun (WGS) entry which is preliminary data.</text>
</comment>
<evidence type="ECO:0000256" key="2">
    <source>
        <dbReference type="ARBA" id="ARBA00022840"/>
    </source>
</evidence>
<dbReference type="Gene3D" id="3.40.50.410">
    <property type="entry name" value="von Willebrand factor, type A domain"/>
    <property type="match status" value="1"/>
</dbReference>
<name>A0A7D9JEK8_PARCT</name>
<organism evidence="4 5">
    <name type="scientific">Paramuricea clavata</name>
    <name type="common">Red gorgonian</name>
    <name type="synonym">Violescent sea-whip</name>
    <dbReference type="NCBI Taxonomy" id="317549"/>
    <lineage>
        <taxon>Eukaryota</taxon>
        <taxon>Metazoa</taxon>
        <taxon>Cnidaria</taxon>
        <taxon>Anthozoa</taxon>
        <taxon>Octocorallia</taxon>
        <taxon>Malacalcyonacea</taxon>
        <taxon>Plexauridae</taxon>
        <taxon>Paramuricea</taxon>
    </lineage>
</organism>
<dbReference type="PROSITE" id="PS50234">
    <property type="entry name" value="VWFA"/>
    <property type="match status" value="1"/>
</dbReference>
<feature type="compositionally biased region" description="Polar residues" evidence="3">
    <location>
        <begin position="397"/>
        <end position="407"/>
    </location>
</feature>
<feature type="region of interest" description="Disordered" evidence="3">
    <location>
        <begin position="1"/>
        <end position="512"/>
    </location>
</feature>
<dbReference type="Pfam" id="PF00092">
    <property type="entry name" value="VWA"/>
    <property type="match status" value="1"/>
</dbReference>
<feature type="compositionally biased region" description="Basic and acidic residues" evidence="3">
    <location>
        <begin position="272"/>
        <end position="289"/>
    </location>
</feature>
<feature type="compositionally biased region" description="Acidic residues" evidence="3">
    <location>
        <begin position="54"/>
        <end position="67"/>
    </location>
</feature>
<feature type="compositionally biased region" description="Basic and acidic residues" evidence="3">
    <location>
        <begin position="118"/>
        <end position="138"/>
    </location>
</feature>
<evidence type="ECO:0000256" key="1">
    <source>
        <dbReference type="ARBA" id="ARBA00022741"/>
    </source>
</evidence>
<feature type="compositionally biased region" description="Acidic residues" evidence="3">
    <location>
        <begin position="139"/>
        <end position="156"/>
    </location>
</feature>
<dbReference type="InterPro" id="IPR002035">
    <property type="entry name" value="VWF_A"/>
</dbReference>
<feature type="compositionally biased region" description="Acidic residues" evidence="3">
    <location>
        <begin position="495"/>
        <end position="506"/>
    </location>
</feature>
<dbReference type="CDD" id="cd01460">
    <property type="entry name" value="vWA_midasin"/>
    <property type="match status" value="1"/>
</dbReference>
<dbReference type="PANTHER" id="PTHR48103:SF2">
    <property type="entry name" value="MIDASIN"/>
    <property type="match status" value="1"/>
</dbReference>
<dbReference type="SMART" id="SM00327">
    <property type="entry name" value="VWA"/>
    <property type="match status" value="1"/>
</dbReference>
<dbReference type="SUPFAM" id="SSF53300">
    <property type="entry name" value="vWA-like"/>
    <property type="match status" value="1"/>
</dbReference>
<dbReference type="GO" id="GO:0030687">
    <property type="term" value="C:preribosome, large subunit precursor"/>
    <property type="evidence" value="ECO:0007669"/>
    <property type="project" value="TreeGrafter"/>
</dbReference>
<dbReference type="GO" id="GO:0005524">
    <property type="term" value="F:ATP binding"/>
    <property type="evidence" value="ECO:0007669"/>
    <property type="project" value="UniProtKB-KW"/>
</dbReference>
<keyword evidence="2" id="KW-0067">ATP-binding</keyword>
<gene>
    <name evidence="4" type="ORF">PACLA_8A067253</name>
</gene>
<feature type="compositionally biased region" description="Basic and acidic residues" evidence="3">
    <location>
        <begin position="162"/>
        <end position="182"/>
    </location>
</feature>
<feature type="compositionally biased region" description="Basic and acidic residues" evidence="3">
    <location>
        <begin position="381"/>
        <end position="396"/>
    </location>
</feature>
<feature type="compositionally biased region" description="Polar residues" evidence="3">
    <location>
        <begin position="329"/>
        <end position="359"/>
    </location>
</feature>
<feature type="compositionally biased region" description="Acidic residues" evidence="3">
    <location>
        <begin position="252"/>
        <end position="271"/>
    </location>
</feature>
<feature type="compositionally biased region" description="Basic and acidic residues" evidence="3">
    <location>
        <begin position="409"/>
        <end position="423"/>
    </location>
</feature>
<protein>
    <submittedName>
        <fullName evidence="4">Midasin-like</fullName>
    </submittedName>
</protein>
<keyword evidence="1" id="KW-0547">Nucleotide-binding</keyword>
<sequence>MKRNLLGTISLLGGEQAESEKKEDNNPIADEEHGIEMSEDFEGETHDVEKSGESSDEEDESGDESENLEQKMGDVDGADETLDEKLWADSDEEDDNDEKDDVDERGAGAEGEGQSEMVAKEENQGSSKESKSKPKTDKMEEDEINELGKDEDDIGNLDDNFTDNKNKMNPDDPQPEDIKLPEDLELDTQGSDDDGNDDGGGDDDAGDVMDDTAGEEGKGENEVGDANNSDDESGLQVIEDQESVEETNKEDETNENQDEADLEKEEEEEGDDNVKENEWKTESETKGENVESIEDQGNPDASSSGLSAGNERFEPTDNDESNREEDNEGTGNSISQQSGLNSTDSSTANKSTDLPSNDTRSYRKELNKSRADRSLGSSEETAYKKPKVLDSSEDGPKNSQPQDTSSAELFEHIRNECEMHDIQVYDAATEQQIQQEAVHYPTETDAQHETEDMDEDWELPPGENSRIADVKEEESERGLRFKPDKTQSSPQKETNDDDEMSTEDQDEVGKEWQDTTSSVFMGNNPSSAGGVEDTEALDPEKCRSELEELLCKWRDLEKGSPEEQATALDAWHKYEQLTSAHSQQLCEQLRIVLEPSVANKLKGDYRTGKRLNMRKVIPYIASQYRKDKIWLRRTKKSKRQYQILLAIDDSSSMSDNESKQLAFESLAIITNALTRLEAGEIAICSFGEDVQLLHPFHETFTEQSGANILRQFRFEQKKTKIAQGLDACTSVMTSARSRVNIGNDVSQLLLIVSDGRGIFLEGIETVQRAVRKAREAGIFLVFVVLDNPTNKDSILDIKSPIFRPGQMPELKSYIEQFPFPFYIILRDISSLPETLSDSLRQWFELVSNMS</sequence>
<dbReference type="EMBL" id="CACRXK020015114">
    <property type="protein sequence ID" value="CAB4027910.1"/>
    <property type="molecule type" value="Genomic_DNA"/>
</dbReference>
<dbReference type="GO" id="GO:0005634">
    <property type="term" value="C:nucleus"/>
    <property type="evidence" value="ECO:0007669"/>
    <property type="project" value="TreeGrafter"/>
</dbReference>
<reference evidence="4" key="1">
    <citation type="submission" date="2020-04" db="EMBL/GenBank/DDBJ databases">
        <authorList>
            <person name="Alioto T."/>
            <person name="Alioto T."/>
            <person name="Gomez Garrido J."/>
        </authorList>
    </citation>
    <scope>NUCLEOTIDE SEQUENCE</scope>
    <source>
        <strain evidence="4">A484AB</strain>
    </source>
</reference>
<dbReference type="InterPro" id="IPR036465">
    <property type="entry name" value="vWFA_dom_sf"/>
</dbReference>
<dbReference type="AlphaFoldDB" id="A0A7D9JEK8"/>
<feature type="compositionally biased region" description="Acidic residues" evidence="3">
    <location>
        <begin position="183"/>
        <end position="214"/>
    </location>
</feature>
<feature type="compositionally biased region" description="Basic and acidic residues" evidence="3">
    <location>
        <begin position="360"/>
        <end position="373"/>
    </location>
</feature>
<proteinExistence type="predicted"/>